<keyword evidence="9" id="KW-0472">Membrane</keyword>
<feature type="region of interest" description="Disordered" evidence="10">
    <location>
        <begin position="508"/>
        <end position="548"/>
    </location>
</feature>
<dbReference type="PANTHER" id="PTHR43790:SF3">
    <property type="entry name" value="D-ALLOSE IMPORT ATP-BINDING PROTEIN ALSA-RELATED"/>
    <property type="match status" value="1"/>
</dbReference>
<feature type="compositionally biased region" description="Basic and acidic residues" evidence="10">
    <location>
        <begin position="523"/>
        <end position="548"/>
    </location>
</feature>
<dbReference type="InterPro" id="IPR017871">
    <property type="entry name" value="ABC_transporter-like_CS"/>
</dbReference>
<comment type="subcellular location">
    <subcellularLocation>
        <location evidence="1">Cell membrane</location>
        <topology evidence="1">Peripheral membrane protein</topology>
    </subcellularLocation>
</comment>
<evidence type="ECO:0000256" key="2">
    <source>
        <dbReference type="ARBA" id="ARBA00022448"/>
    </source>
</evidence>
<evidence type="ECO:0000256" key="3">
    <source>
        <dbReference type="ARBA" id="ARBA00022475"/>
    </source>
</evidence>
<feature type="domain" description="ABC transporter" evidence="11">
    <location>
        <begin position="275"/>
        <end position="518"/>
    </location>
</feature>
<dbReference type="InterPro" id="IPR027417">
    <property type="entry name" value="P-loop_NTPase"/>
</dbReference>
<dbReference type="Proteomes" id="UP000198825">
    <property type="component" value="Chromosome I"/>
</dbReference>
<dbReference type="STRING" id="546874.SAMN04488544_3922"/>
<accession>A0A1H2NFB8</accession>
<evidence type="ECO:0000256" key="10">
    <source>
        <dbReference type="SAM" id="MobiDB-lite"/>
    </source>
</evidence>
<dbReference type="GO" id="GO:0005524">
    <property type="term" value="F:ATP binding"/>
    <property type="evidence" value="ECO:0007669"/>
    <property type="project" value="UniProtKB-KW"/>
</dbReference>
<dbReference type="OrthoDB" id="39350at2"/>
<keyword evidence="8" id="KW-1278">Translocase</keyword>
<evidence type="ECO:0000256" key="8">
    <source>
        <dbReference type="ARBA" id="ARBA00022967"/>
    </source>
</evidence>
<organism evidence="12 13">
    <name type="scientific">Microlunatus sagamiharensis</name>
    <dbReference type="NCBI Taxonomy" id="546874"/>
    <lineage>
        <taxon>Bacteria</taxon>
        <taxon>Bacillati</taxon>
        <taxon>Actinomycetota</taxon>
        <taxon>Actinomycetes</taxon>
        <taxon>Propionibacteriales</taxon>
        <taxon>Propionibacteriaceae</taxon>
        <taxon>Microlunatus</taxon>
    </lineage>
</organism>
<dbReference type="RefSeq" id="WP_091078424.1">
    <property type="nucleotide sequence ID" value="NZ_LT629799.1"/>
</dbReference>
<dbReference type="PANTHER" id="PTHR43790">
    <property type="entry name" value="CARBOHYDRATE TRANSPORT ATP-BINDING PROTEIN MG119-RELATED"/>
    <property type="match status" value="1"/>
</dbReference>
<dbReference type="GO" id="GO:0016887">
    <property type="term" value="F:ATP hydrolysis activity"/>
    <property type="evidence" value="ECO:0007669"/>
    <property type="project" value="InterPro"/>
</dbReference>
<name>A0A1H2NFB8_9ACTN</name>
<sequence>MAGTESRGATAVAGRADDEVVLRAIDISKTYGVTRALKGVNFEVRRGKVTVLFGENGAGKSTLMKILSGVEQPTGGRLELDGEPVTLASTSDAVDRGISIIHQELNLCANLSVRDNVFIGRELRTRLGGIDYAREAEITRGLMDRLEEPIRPTTLVQDLRVGQQQIVEIARALQTDTRILIMDEPTSALSAAEVEVLFKVIRELTSQGVAIVYISHHLEEAIEIADHAVVFRDGDLVATAEAADIDLPWVVRQMVGREADYDFRDEPREFGDVALSIQGVTVAEPDTGRVVVNDVSLDVRAGEIVCLYGLMGAGRTELMEAIAGRDPISGGRVLLGQTDLGTRSVRERIALGLGLVPEDRQRDGLVQMMSVGANLSLPSLLSMVRRTFISRRVERADVEQEIADVKVKTAGPGALITSLSGGNQQKVVIGKMLLTRPKVLLLDEPTRGIDVGAKGEIFSLLFREARKGLAVLYVTSEVGEALTASHRLVVMSRGRLVRELDPRTCTRDEVMAASGEQETTDEAAPHHPRTEDHVPAATHAETDRNGAS</sequence>
<dbReference type="CDD" id="cd03215">
    <property type="entry name" value="ABC_Carb_Monos_II"/>
    <property type="match status" value="1"/>
</dbReference>
<dbReference type="EMBL" id="LT629799">
    <property type="protein sequence ID" value="SDV04142.1"/>
    <property type="molecule type" value="Genomic_DNA"/>
</dbReference>
<keyword evidence="5" id="KW-0677">Repeat</keyword>
<evidence type="ECO:0000256" key="1">
    <source>
        <dbReference type="ARBA" id="ARBA00004202"/>
    </source>
</evidence>
<evidence type="ECO:0000256" key="5">
    <source>
        <dbReference type="ARBA" id="ARBA00022737"/>
    </source>
</evidence>
<gene>
    <name evidence="12" type="ORF">SAMN04488544_3922</name>
</gene>
<keyword evidence="13" id="KW-1185">Reference proteome</keyword>
<dbReference type="InterPro" id="IPR003439">
    <property type="entry name" value="ABC_transporter-like_ATP-bd"/>
</dbReference>
<dbReference type="PROSITE" id="PS50893">
    <property type="entry name" value="ABC_TRANSPORTER_2"/>
    <property type="match status" value="2"/>
</dbReference>
<keyword evidence="7 12" id="KW-0067">ATP-binding</keyword>
<feature type="domain" description="ABC transporter" evidence="11">
    <location>
        <begin position="22"/>
        <end position="258"/>
    </location>
</feature>
<dbReference type="InterPro" id="IPR050107">
    <property type="entry name" value="ABC_carbohydrate_import_ATPase"/>
</dbReference>
<dbReference type="SMART" id="SM00382">
    <property type="entry name" value="AAA"/>
    <property type="match status" value="2"/>
</dbReference>
<dbReference type="GO" id="GO:0005886">
    <property type="term" value="C:plasma membrane"/>
    <property type="evidence" value="ECO:0007669"/>
    <property type="project" value="UniProtKB-SubCell"/>
</dbReference>
<dbReference type="CDD" id="cd03216">
    <property type="entry name" value="ABC_Carb_Monos_I"/>
    <property type="match status" value="1"/>
</dbReference>
<dbReference type="AlphaFoldDB" id="A0A1H2NFB8"/>
<dbReference type="Pfam" id="PF00005">
    <property type="entry name" value="ABC_tran"/>
    <property type="match status" value="2"/>
</dbReference>
<keyword evidence="4" id="KW-0762">Sugar transport</keyword>
<evidence type="ECO:0000256" key="4">
    <source>
        <dbReference type="ARBA" id="ARBA00022597"/>
    </source>
</evidence>
<evidence type="ECO:0000256" key="7">
    <source>
        <dbReference type="ARBA" id="ARBA00022840"/>
    </source>
</evidence>
<dbReference type="FunFam" id="3.40.50.300:FF:000127">
    <property type="entry name" value="Ribose import ATP-binding protein RbsA"/>
    <property type="match status" value="1"/>
</dbReference>
<dbReference type="InterPro" id="IPR003593">
    <property type="entry name" value="AAA+_ATPase"/>
</dbReference>
<keyword evidence="3" id="KW-1003">Cell membrane</keyword>
<evidence type="ECO:0000259" key="11">
    <source>
        <dbReference type="PROSITE" id="PS50893"/>
    </source>
</evidence>
<keyword evidence="2" id="KW-0813">Transport</keyword>
<dbReference type="SUPFAM" id="SSF52540">
    <property type="entry name" value="P-loop containing nucleoside triphosphate hydrolases"/>
    <property type="match status" value="2"/>
</dbReference>
<reference evidence="13" key="1">
    <citation type="submission" date="2016-10" db="EMBL/GenBank/DDBJ databases">
        <authorList>
            <person name="Varghese N."/>
            <person name="Submissions S."/>
        </authorList>
    </citation>
    <scope>NUCLEOTIDE SEQUENCE [LARGE SCALE GENOMIC DNA]</scope>
    <source>
        <strain evidence="13">DSM 21743</strain>
    </source>
</reference>
<evidence type="ECO:0000313" key="13">
    <source>
        <dbReference type="Proteomes" id="UP000198825"/>
    </source>
</evidence>
<evidence type="ECO:0000256" key="6">
    <source>
        <dbReference type="ARBA" id="ARBA00022741"/>
    </source>
</evidence>
<protein>
    <submittedName>
        <fullName evidence="12">Monosaccharide ABC transporter ATP-binding protein, CUT2 family</fullName>
    </submittedName>
</protein>
<evidence type="ECO:0000256" key="9">
    <source>
        <dbReference type="ARBA" id="ARBA00023136"/>
    </source>
</evidence>
<dbReference type="Gene3D" id="3.40.50.300">
    <property type="entry name" value="P-loop containing nucleotide triphosphate hydrolases"/>
    <property type="match status" value="2"/>
</dbReference>
<dbReference type="PROSITE" id="PS00211">
    <property type="entry name" value="ABC_TRANSPORTER_1"/>
    <property type="match status" value="1"/>
</dbReference>
<keyword evidence="6" id="KW-0547">Nucleotide-binding</keyword>
<evidence type="ECO:0000313" key="12">
    <source>
        <dbReference type="EMBL" id="SDV04142.1"/>
    </source>
</evidence>
<proteinExistence type="predicted"/>